<evidence type="ECO:0000313" key="1">
    <source>
        <dbReference type="EMBL" id="BAO33685.1"/>
    </source>
</evidence>
<name>A0AAT9E9A2_SERMA</name>
<dbReference type="AlphaFoldDB" id="A0AAT9E9A2"/>
<sequence>MRNKRPTTRCICATFGPVLLYPPHRRGFLFCFPPLSLYNAQRLSVEWFQPLICENAITTRCDLTPLRSIPAPPRGLNFSAPLQLSSPILNYVFHHQARPKFPTGVNRAGQIRFFIHHNL</sequence>
<accession>A0AAT9E9A2</accession>
<dbReference type="KEGG" id="smar:SM39_1651"/>
<proteinExistence type="predicted"/>
<organism evidence="1">
    <name type="scientific">Serratia marcescens SM39</name>
    <dbReference type="NCBI Taxonomy" id="1334564"/>
    <lineage>
        <taxon>Bacteria</taxon>
        <taxon>Pseudomonadati</taxon>
        <taxon>Pseudomonadota</taxon>
        <taxon>Gammaproteobacteria</taxon>
        <taxon>Enterobacterales</taxon>
        <taxon>Yersiniaceae</taxon>
        <taxon>Serratia</taxon>
    </lineage>
</organism>
<dbReference type="EMBL" id="AP013063">
    <property type="protein sequence ID" value="BAO33685.1"/>
    <property type="molecule type" value="Genomic_DNA"/>
</dbReference>
<reference evidence="1" key="1">
    <citation type="journal article" date="2014" name="Genome Biol. Evol.">
        <title>Genome evolution and plasticity of Serratia marcescens, an important multidrug-resistant nosocomial pathogen.</title>
        <authorList>
            <person name="Iguchi A."/>
            <person name="Nagaya Y."/>
            <person name="Pradel E."/>
            <person name="Ooka T."/>
            <person name="Ogura Y."/>
            <person name="Katsura K."/>
            <person name="Kurokawa K."/>
            <person name="Oshima K."/>
            <person name="Hattori M."/>
            <person name="Parkhill J."/>
            <person name="Sebaihia M."/>
            <person name="Coulthurst S.J."/>
            <person name="Gotoh N."/>
            <person name="Thomson N.R."/>
            <person name="Ewbank J.J."/>
            <person name="Hayashi T."/>
        </authorList>
    </citation>
    <scope>NUCLEOTIDE SEQUENCE</scope>
    <source>
        <strain evidence="1">SM39</strain>
    </source>
</reference>
<gene>
    <name evidence="1" type="ORF">SM39_1651</name>
</gene>
<protein>
    <submittedName>
        <fullName evidence="1">Uncharacterized protein</fullName>
    </submittedName>
</protein>